<reference evidence="2 3" key="1">
    <citation type="submission" date="2016-10" db="EMBL/GenBank/DDBJ databases">
        <title>Silvanigrella aquatica sp. nov., isolated from a freshwater lake located in the Black Forest, Germany, description of Silvanigrellaceae fam. nov., Silvanigrellales ord. nov., reclassification of the order Bdellovibrionales in the class Oligoflexia, reclassification of the families Bacteriovoracaceae and Halobacteriovoraceae in the new order Bacteriovoracales ord. nov., and reclassification of the family Pseudobacteriovoracaceae in the order Oligoflexiales.</title>
        <authorList>
            <person name="Hahn M.W."/>
            <person name="Schmidt J."/>
            <person name="Koll U."/>
            <person name="Rohde M."/>
            <person name="Verbag S."/>
            <person name="Pitt A."/>
            <person name="Nakai R."/>
            <person name="Naganuma T."/>
            <person name="Lang E."/>
        </authorList>
    </citation>
    <scope>NUCLEOTIDE SEQUENCE [LARGE SCALE GENOMIC DNA]</scope>
    <source>
        <strain evidence="2 3">MWH-Nonnen-W8red</strain>
    </source>
</reference>
<organism evidence="2 3">
    <name type="scientific">Silvanigrella aquatica</name>
    <dbReference type="NCBI Taxonomy" id="1915309"/>
    <lineage>
        <taxon>Bacteria</taxon>
        <taxon>Pseudomonadati</taxon>
        <taxon>Bdellovibrionota</taxon>
        <taxon>Oligoflexia</taxon>
        <taxon>Silvanigrellales</taxon>
        <taxon>Silvanigrellaceae</taxon>
        <taxon>Silvanigrella</taxon>
    </lineage>
</organism>
<keyword evidence="3" id="KW-1185">Reference proteome</keyword>
<feature type="domain" description="DUF4440" evidence="1">
    <location>
        <begin position="11"/>
        <end position="109"/>
    </location>
</feature>
<dbReference type="AlphaFoldDB" id="A0A1L4D2A8"/>
<dbReference type="STRING" id="1915309.AXG55_10670"/>
<evidence type="ECO:0000259" key="1">
    <source>
        <dbReference type="Pfam" id="PF14534"/>
    </source>
</evidence>
<dbReference type="Proteomes" id="UP000184731">
    <property type="component" value="Chromosome"/>
</dbReference>
<dbReference type="Gene3D" id="3.10.450.50">
    <property type="match status" value="1"/>
</dbReference>
<proteinExistence type="predicted"/>
<dbReference type="InterPro" id="IPR027843">
    <property type="entry name" value="DUF4440"/>
</dbReference>
<name>A0A1L4D2A8_9BACT</name>
<evidence type="ECO:0000313" key="3">
    <source>
        <dbReference type="Proteomes" id="UP000184731"/>
    </source>
</evidence>
<sequence>MTENLKLIEHIKGLEERLLQPFVRCSKKELETLLAEEFIEYASSGHIFNKLEIINALLEEVEVHYKLEKFNINKMSEEIILANYVAVKNDKFYSLRTSIWKYINDKWQIIFHQGTNCSR</sequence>
<protein>
    <recommendedName>
        <fullName evidence="1">DUF4440 domain-containing protein</fullName>
    </recommendedName>
</protein>
<dbReference type="RefSeq" id="WP_233231159.1">
    <property type="nucleotide sequence ID" value="NZ_CP017834.1"/>
</dbReference>
<dbReference type="SUPFAM" id="SSF54427">
    <property type="entry name" value="NTF2-like"/>
    <property type="match status" value="1"/>
</dbReference>
<accession>A0A1L4D2A8</accession>
<dbReference type="Pfam" id="PF14534">
    <property type="entry name" value="DUF4440"/>
    <property type="match status" value="1"/>
</dbReference>
<dbReference type="KEGG" id="saqi:AXG55_10670"/>
<dbReference type="InterPro" id="IPR032710">
    <property type="entry name" value="NTF2-like_dom_sf"/>
</dbReference>
<dbReference type="EMBL" id="CP017834">
    <property type="protein sequence ID" value="APJ04343.1"/>
    <property type="molecule type" value="Genomic_DNA"/>
</dbReference>
<evidence type="ECO:0000313" key="2">
    <source>
        <dbReference type="EMBL" id="APJ04343.1"/>
    </source>
</evidence>
<gene>
    <name evidence="2" type="ORF">AXG55_10670</name>
</gene>